<accession>A0ABY7FS52</accession>
<name>A0ABY7FS52_MYAAR</name>
<proteinExistence type="predicted"/>
<sequence length="66" mass="7374">MTVVGRKYMSTFCTPSVNSLLKSKRTTTPRRPSLTLPTLVSTVIIGVYVRSRDRGHARATLPCHEQ</sequence>
<dbReference type="Proteomes" id="UP001164746">
    <property type="component" value="Chromosome 14"/>
</dbReference>
<dbReference type="EMBL" id="CP111025">
    <property type="protein sequence ID" value="WAR25060.1"/>
    <property type="molecule type" value="Genomic_DNA"/>
</dbReference>
<protein>
    <submittedName>
        <fullName evidence="1">Uncharacterized protein</fullName>
    </submittedName>
</protein>
<evidence type="ECO:0000313" key="2">
    <source>
        <dbReference type="Proteomes" id="UP001164746"/>
    </source>
</evidence>
<organism evidence="1 2">
    <name type="scientific">Mya arenaria</name>
    <name type="common">Soft-shell clam</name>
    <dbReference type="NCBI Taxonomy" id="6604"/>
    <lineage>
        <taxon>Eukaryota</taxon>
        <taxon>Metazoa</taxon>
        <taxon>Spiralia</taxon>
        <taxon>Lophotrochozoa</taxon>
        <taxon>Mollusca</taxon>
        <taxon>Bivalvia</taxon>
        <taxon>Autobranchia</taxon>
        <taxon>Heteroconchia</taxon>
        <taxon>Euheterodonta</taxon>
        <taxon>Imparidentia</taxon>
        <taxon>Neoheterodontei</taxon>
        <taxon>Myida</taxon>
        <taxon>Myoidea</taxon>
        <taxon>Myidae</taxon>
        <taxon>Mya</taxon>
    </lineage>
</organism>
<reference evidence="1" key="1">
    <citation type="submission" date="2022-11" db="EMBL/GenBank/DDBJ databases">
        <title>Centuries of genome instability and evolution in soft-shell clam transmissible cancer (bioRxiv).</title>
        <authorList>
            <person name="Hart S.F.M."/>
            <person name="Yonemitsu M.A."/>
            <person name="Giersch R.M."/>
            <person name="Beal B.F."/>
            <person name="Arriagada G."/>
            <person name="Davis B.W."/>
            <person name="Ostrander E.A."/>
            <person name="Goff S.P."/>
            <person name="Metzger M.J."/>
        </authorList>
    </citation>
    <scope>NUCLEOTIDE SEQUENCE</scope>
    <source>
        <strain evidence="1">MELC-2E11</strain>
        <tissue evidence="1">Siphon/mantle</tissue>
    </source>
</reference>
<keyword evidence="2" id="KW-1185">Reference proteome</keyword>
<evidence type="ECO:0000313" key="1">
    <source>
        <dbReference type="EMBL" id="WAR25060.1"/>
    </source>
</evidence>
<gene>
    <name evidence="1" type="ORF">MAR_010764</name>
</gene>